<evidence type="ECO:0000256" key="1">
    <source>
        <dbReference type="SAM" id="Phobius"/>
    </source>
</evidence>
<keyword evidence="1" id="KW-0472">Membrane</keyword>
<gene>
    <name evidence="2" type="ORF">GF359_08455</name>
</gene>
<feature type="transmembrane region" description="Helical" evidence="1">
    <location>
        <begin position="34"/>
        <end position="55"/>
    </location>
</feature>
<organism evidence="2 3">
    <name type="scientific">candidate division WOR-3 bacterium</name>
    <dbReference type="NCBI Taxonomy" id="2052148"/>
    <lineage>
        <taxon>Bacteria</taxon>
        <taxon>Bacteria division WOR-3</taxon>
    </lineage>
</organism>
<keyword evidence="1" id="KW-0812">Transmembrane</keyword>
<sequence length="96" mass="10539">MIPKRGIVSFGLGLLAFMYYFIGPKHVGRYEVPVWIYIVGWLCWAAALVSVLLGVESLIREKGKSVIWTIAGLILGGLALLILLTWLSCAELPPPV</sequence>
<dbReference type="AlphaFoldDB" id="A0A9D5QDN3"/>
<feature type="transmembrane region" description="Helical" evidence="1">
    <location>
        <begin position="67"/>
        <end position="87"/>
    </location>
</feature>
<feature type="transmembrane region" description="Helical" evidence="1">
    <location>
        <begin position="7"/>
        <end position="22"/>
    </location>
</feature>
<reference evidence="2" key="1">
    <citation type="submission" date="2019-11" db="EMBL/GenBank/DDBJ databases">
        <title>Microbial mats filling the niche in hypersaline microbial mats.</title>
        <authorList>
            <person name="Wong H.L."/>
            <person name="Macleod F.I."/>
            <person name="White R.A. III"/>
            <person name="Burns B.P."/>
        </authorList>
    </citation>
    <scope>NUCLEOTIDE SEQUENCE</scope>
    <source>
        <strain evidence="2">Bin_327</strain>
    </source>
</reference>
<proteinExistence type="predicted"/>
<evidence type="ECO:0000313" key="2">
    <source>
        <dbReference type="EMBL" id="MBD3365231.1"/>
    </source>
</evidence>
<accession>A0A9D5QDN3</accession>
<name>A0A9D5QDN3_UNCW3</name>
<keyword evidence="1" id="KW-1133">Transmembrane helix</keyword>
<comment type="caution">
    <text evidence="2">The sequence shown here is derived from an EMBL/GenBank/DDBJ whole genome shotgun (WGS) entry which is preliminary data.</text>
</comment>
<protein>
    <submittedName>
        <fullName evidence="2">Uncharacterized protein</fullName>
    </submittedName>
</protein>
<evidence type="ECO:0000313" key="3">
    <source>
        <dbReference type="Proteomes" id="UP000630660"/>
    </source>
</evidence>
<dbReference type="Proteomes" id="UP000630660">
    <property type="component" value="Unassembled WGS sequence"/>
</dbReference>
<dbReference type="EMBL" id="WJKJ01000281">
    <property type="protein sequence ID" value="MBD3365231.1"/>
    <property type="molecule type" value="Genomic_DNA"/>
</dbReference>